<feature type="repeat" description="WD" evidence="6">
    <location>
        <begin position="616"/>
        <end position="652"/>
    </location>
</feature>
<feature type="compositionally biased region" description="Polar residues" evidence="8">
    <location>
        <begin position="288"/>
        <end position="319"/>
    </location>
</feature>
<feature type="coiled-coil region" evidence="7">
    <location>
        <begin position="179"/>
        <end position="206"/>
    </location>
</feature>
<dbReference type="PROSITE" id="PS50896">
    <property type="entry name" value="LISH"/>
    <property type="match status" value="1"/>
</dbReference>
<dbReference type="GO" id="GO:0051898">
    <property type="term" value="P:negative regulation of phosphatidylinositol 3-kinase/protein kinase B signal transduction"/>
    <property type="evidence" value="ECO:0007669"/>
    <property type="project" value="InterPro"/>
</dbReference>
<evidence type="ECO:0000256" key="3">
    <source>
        <dbReference type="ARBA" id="ARBA00006128"/>
    </source>
</evidence>
<evidence type="ECO:0000256" key="2">
    <source>
        <dbReference type="ARBA" id="ARBA00004414"/>
    </source>
</evidence>
<evidence type="ECO:0000256" key="6">
    <source>
        <dbReference type="PROSITE-ProRule" id="PRU00221"/>
    </source>
</evidence>
<dbReference type="PROSITE" id="PS50294">
    <property type="entry name" value="WD_REPEATS_REGION"/>
    <property type="match status" value="1"/>
</dbReference>
<evidence type="ECO:0000256" key="5">
    <source>
        <dbReference type="ARBA" id="ARBA00022753"/>
    </source>
</evidence>
<evidence type="ECO:0000259" key="9">
    <source>
        <dbReference type="Pfam" id="PF23138"/>
    </source>
</evidence>
<dbReference type="GO" id="GO:0031902">
    <property type="term" value="C:late endosome membrane"/>
    <property type="evidence" value="ECO:0007669"/>
    <property type="project" value="UniProtKB-SubCell"/>
</dbReference>
<dbReference type="GO" id="GO:0031901">
    <property type="term" value="C:early endosome membrane"/>
    <property type="evidence" value="ECO:0007669"/>
    <property type="project" value="UniProtKB-SubCell"/>
</dbReference>
<dbReference type="EMBL" id="RQTK01000450">
    <property type="protein sequence ID" value="RUS79440.1"/>
    <property type="molecule type" value="Genomic_DNA"/>
</dbReference>
<gene>
    <name evidence="10" type="ORF">EGW08_012781</name>
</gene>
<dbReference type="Gene3D" id="2.130.10.10">
    <property type="entry name" value="YVTN repeat-like/Quinoprotein amine dehydrogenase"/>
    <property type="match status" value="2"/>
</dbReference>
<dbReference type="InterPro" id="IPR039724">
    <property type="entry name" value="WDR91"/>
</dbReference>
<dbReference type="PANTHER" id="PTHR13083">
    <property type="entry name" value="WD REPEAT-CONTAINING PROTEIN 91"/>
    <property type="match status" value="1"/>
</dbReference>
<dbReference type="InterPro" id="IPR036322">
    <property type="entry name" value="WD40_repeat_dom_sf"/>
</dbReference>
<dbReference type="Pfam" id="PF23138">
    <property type="entry name" value="CTLH_Armc9"/>
    <property type="match status" value="1"/>
</dbReference>
<comment type="similarity">
    <text evidence="3">Belongs to the WD repeat WDR91 family.</text>
</comment>
<evidence type="ECO:0000256" key="7">
    <source>
        <dbReference type="SAM" id="Coils"/>
    </source>
</evidence>
<dbReference type="Pfam" id="PF00400">
    <property type="entry name" value="WD40"/>
    <property type="match status" value="3"/>
</dbReference>
<feature type="region of interest" description="Disordered" evidence="8">
    <location>
        <begin position="368"/>
        <end position="390"/>
    </location>
</feature>
<keyword evidence="6" id="KW-0853">WD repeat</keyword>
<dbReference type="InterPro" id="IPR015943">
    <property type="entry name" value="WD40/YVTN_repeat-like_dom_sf"/>
</dbReference>
<dbReference type="SMART" id="SM00320">
    <property type="entry name" value="WD40"/>
    <property type="match status" value="6"/>
</dbReference>
<keyword evidence="11" id="KW-1185">Reference proteome</keyword>
<feature type="compositionally biased region" description="Low complexity" evidence="8">
    <location>
        <begin position="370"/>
        <end position="390"/>
    </location>
</feature>
<dbReference type="SUPFAM" id="SSF50978">
    <property type="entry name" value="WD40 repeat-like"/>
    <property type="match status" value="1"/>
</dbReference>
<feature type="region of interest" description="Disordered" evidence="8">
    <location>
        <begin position="216"/>
        <end position="327"/>
    </location>
</feature>
<evidence type="ECO:0000313" key="10">
    <source>
        <dbReference type="EMBL" id="RUS79440.1"/>
    </source>
</evidence>
<dbReference type="GO" id="GO:0141039">
    <property type="term" value="F:phosphatidylinositol 3-kinase inhibitor activity"/>
    <property type="evidence" value="ECO:0007669"/>
    <property type="project" value="InterPro"/>
</dbReference>
<dbReference type="AlphaFoldDB" id="A0A3S1B466"/>
<dbReference type="InterPro" id="IPR006594">
    <property type="entry name" value="LisH"/>
</dbReference>
<dbReference type="PANTHER" id="PTHR13083:SF3">
    <property type="entry name" value="WD REPEAT-CONTAINING PROTEIN 91"/>
    <property type="match status" value="1"/>
</dbReference>
<sequence length="793" mass="86820">MAASCEKLDQLVKDYLLFRGFTTTLKSLDQELKTDKDKGLRVDRMMEQIWSLLAVYDLQGLRDYWRYLNQRLFARLEQQRYASSIRKLEISLLKLYIVNAHQCGRQDKVLAFFEQMGPELQTNVDFKDWFSFPFVAAPADNPMFSLYFNKQWQDTLQLSLHNFLSVVLQAMPVPTLLNVEFDARRMKSLQEENISLKQQLMGVASRPETNRTKARRTLHSELHPPSSTPDMVYDFSGLSSDVEPPNQEKQKSTRRFPLSLTSPLTIRKKSTSNESGQGKGKPIASVSGYVNTSAQSQVQPSSIAAAQPNQTDTRRPQSQAPSLPTISSLAASSSSAVAAATAVAKHSAPSSGANKAAAGAKTFLIPGHKSASTSSASTSDSSVTSETQLISRSLSSPSTKLISSKIPMVKQVSESATSSSFESAAREATHVNIPVKQFKSAFERSTSPALDPNSPFLSLEDEYSEHTSAVSLCRFSQSGQHVASLDADGIVKVWMWSPQPATTATVMSKSAFLSLAWAGKSDRWLLLGNKTGTIRLFDVKESKTFREVTVNPDNDTNCLRVTDLSSHPSGQQFVCATADHCPFSSDIATVSGKLLLWDLRSLKLERTLAVDSPVCNAVTCSSYSHTGHLLLTGGADGFVRIYDSSQQRPVVKWQAHSSPIYSAVFNGDKSVLTIGAQGKLCEWSLSKPGQPLTAITTNRAEVPKVFNGSPRTCLFSLDKENQYLLTCSGHRGVIYNMSTSPPTKVMTLKSHSSPVVTAEWSPSPPTRVCLTGSADGKIRILTLLEVENGSKKL</sequence>
<evidence type="ECO:0000313" key="11">
    <source>
        <dbReference type="Proteomes" id="UP000271974"/>
    </source>
</evidence>
<protein>
    <recommendedName>
        <fullName evidence="4">WD repeat-containing protein 91</fullName>
    </recommendedName>
</protein>
<keyword evidence="5" id="KW-0967">Endosome</keyword>
<keyword evidence="7" id="KW-0175">Coiled coil</keyword>
<evidence type="ECO:0000256" key="1">
    <source>
        <dbReference type="ARBA" id="ARBA00004220"/>
    </source>
</evidence>
<evidence type="ECO:0000256" key="8">
    <source>
        <dbReference type="SAM" id="MobiDB-lite"/>
    </source>
</evidence>
<accession>A0A3S1B466</accession>
<dbReference type="GO" id="GO:0045022">
    <property type="term" value="P:early endosome to late endosome transport"/>
    <property type="evidence" value="ECO:0007669"/>
    <property type="project" value="InterPro"/>
</dbReference>
<name>A0A3S1B466_ELYCH</name>
<comment type="caution">
    <text evidence="10">The sequence shown here is derived from an EMBL/GenBank/DDBJ whole genome shotgun (WGS) entry which is preliminary data.</text>
</comment>
<reference evidence="10 11" key="1">
    <citation type="submission" date="2019-01" db="EMBL/GenBank/DDBJ databases">
        <title>A draft genome assembly of the solar-powered sea slug Elysia chlorotica.</title>
        <authorList>
            <person name="Cai H."/>
            <person name="Li Q."/>
            <person name="Fang X."/>
            <person name="Li J."/>
            <person name="Curtis N.E."/>
            <person name="Altenburger A."/>
            <person name="Shibata T."/>
            <person name="Feng M."/>
            <person name="Maeda T."/>
            <person name="Schwartz J.A."/>
            <person name="Shigenobu S."/>
            <person name="Lundholm N."/>
            <person name="Nishiyama T."/>
            <person name="Yang H."/>
            <person name="Hasebe M."/>
            <person name="Li S."/>
            <person name="Pierce S.K."/>
            <person name="Wang J."/>
        </authorList>
    </citation>
    <scope>NUCLEOTIDE SEQUENCE [LARGE SCALE GENOMIC DNA]</scope>
    <source>
        <strain evidence="10">EC2010</strain>
        <tissue evidence="10">Whole organism of an adult</tissue>
    </source>
</reference>
<dbReference type="InterPro" id="IPR001680">
    <property type="entry name" value="WD40_rpt"/>
</dbReference>
<comment type="subcellular location">
    <subcellularLocation>
        <location evidence="1">Early endosome membrane</location>
        <topology evidence="1">Peripheral membrane protein</topology>
    </subcellularLocation>
    <subcellularLocation>
        <location evidence="2">Late endosome membrane</location>
    </subcellularLocation>
</comment>
<feature type="domain" description="ARMC9 CTLH-like" evidence="9">
    <location>
        <begin position="50"/>
        <end position="169"/>
    </location>
</feature>
<dbReference type="OrthoDB" id="193023at2759"/>
<dbReference type="Proteomes" id="UP000271974">
    <property type="component" value="Unassembled WGS sequence"/>
</dbReference>
<dbReference type="PROSITE" id="PS50082">
    <property type="entry name" value="WD_REPEATS_2"/>
    <property type="match status" value="2"/>
</dbReference>
<proteinExistence type="inferred from homology"/>
<feature type="repeat" description="WD" evidence="6">
    <location>
        <begin position="463"/>
        <end position="494"/>
    </location>
</feature>
<dbReference type="STRING" id="188477.A0A3S1B466"/>
<dbReference type="InterPro" id="IPR056327">
    <property type="entry name" value="ARMC9_CTLH-like_dom"/>
</dbReference>
<organism evidence="10 11">
    <name type="scientific">Elysia chlorotica</name>
    <name type="common">Eastern emerald elysia</name>
    <name type="synonym">Sea slug</name>
    <dbReference type="NCBI Taxonomy" id="188477"/>
    <lineage>
        <taxon>Eukaryota</taxon>
        <taxon>Metazoa</taxon>
        <taxon>Spiralia</taxon>
        <taxon>Lophotrochozoa</taxon>
        <taxon>Mollusca</taxon>
        <taxon>Gastropoda</taxon>
        <taxon>Heterobranchia</taxon>
        <taxon>Euthyneura</taxon>
        <taxon>Panpulmonata</taxon>
        <taxon>Sacoglossa</taxon>
        <taxon>Placobranchoidea</taxon>
        <taxon>Plakobranchidae</taxon>
        <taxon>Elysia</taxon>
    </lineage>
</organism>
<evidence type="ECO:0000256" key="4">
    <source>
        <dbReference type="ARBA" id="ARBA00021116"/>
    </source>
</evidence>